<dbReference type="PANTHER" id="PTHR32161">
    <property type="entry name" value="DPP6 N-TERMINAL DOMAIN-LIKE PROTEIN"/>
    <property type="match status" value="1"/>
</dbReference>
<dbReference type="Pfam" id="PF07676">
    <property type="entry name" value="PD40"/>
    <property type="match status" value="3"/>
</dbReference>
<proteinExistence type="predicted"/>
<organism evidence="3 4">
    <name type="scientific">Rhizomicrobium electricum</name>
    <dbReference type="NCBI Taxonomy" id="480070"/>
    <lineage>
        <taxon>Bacteria</taxon>
        <taxon>Pseudomonadati</taxon>
        <taxon>Pseudomonadota</taxon>
        <taxon>Alphaproteobacteria</taxon>
        <taxon>Micropepsales</taxon>
        <taxon>Micropepsaceae</taxon>
        <taxon>Rhizomicrobium</taxon>
    </lineage>
</organism>
<evidence type="ECO:0000313" key="3">
    <source>
        <dbReference type="EMBL" id="GAA0563099.1"/>
    </source>
</evidence>
<comment type="caution">
    <text evidence="3">The sequence shown here is derived from an EMBL/GenBank/DDBJ whole genome shotgun (WGS) entry which is preliminary data.</text>
</comment>
<name>A0ABN1EBG6_9PROT</name>
<keyword evidence="4" id="KW-1185">Reference proteome</keyword>
<dbReference type="PANTHER" id="PTHR32161:SF8">
    <property type="entry name" value="DPP6 N-TERMINAL DOMAIN-LIKE PROTEIN"/>
    <property type="match status" value="1"/>
</dbReference>
<sequence length="410" mass="44181">MTRAAAAFVAAWVLLAMPCALGAELPLDRYTGYYELAPSLVATISREDDHLVVHLTRQPKIDLVARPEGGYALKGTAAHITFTVGDNNAVTGLVVHQNGREAPALRIDAATAARLETPMPQAARTWPVLRDTAVQVLTNSGTDYWPTFSPDGNTIVFARTMDEKHWDLYKMAVSGGPATPLARSPLPVSATRPRWSPSGDAIAFTATTADGHDQIWTIKSNGTGANILFGDGVALHLFYPDWSPDGQSLIMLDTQADVIRRANLANGKVEAITDPAKVLPGMASISPDGHQIVLAGQKATGGQYYQESNSLWILSGGALRPLEREPLSGRAPVWSPDGRWIAFESDRGSPDGRYAIFLIRPDGTGLVQVTDYLFNANHPVFANDMRRLVATVGTGENTRIAVIELPELPK</sequence>
<dbReference type="SUPFAM" id="SSF82171">
    <property type="entry name" value="DPP6 N-terminal domain-like"/>
    <property type="match status" value="1"/>
</dbReference>
<dbReference type="InterPro" id="IPR011042">
    <property type="entry name" value="6-blade_b-propeller_TolB-like"/>
</dbReference>
<dbReference type="Pfam" id="PF11954">
    <property type="entry name" value="DUF3471"/>
    <property type="match status" value="1"/>
</dbReference>
<accession>A0ABN1EBG6</accession>
<reference evidence="3 4" key="1">
    <citation type="journal article" date="2019" name="Int. J. Syst. Evol. Microbiol.">
        <title>The Global Catalogue of Microorganisms (GCM) 10K type strain sequencing project: providing services to taxonomists for standard genome sequencing and annotation.</title>
        <authorList>
            <consortium name="The Broad Institute Genomics Platform"/>
            <consortium name="The Broad Institute Genome Sequencing Center for Infectious Disease"/>
            <person name="Wu L."/>
            <person name="Ma J."/>
        </authorList>
    </citation>
    <scope>NUCLEOTIDE SEQUENCE [LARGE SCALE GENOMIC DNA]</scope>
    <source>
        <strain evidence="3 4">JCM 15089</strain>
    </source>
</reference>
<evidence type="ECO:0000313" key="4">
    <source>
        <dbReference type="Proteomes" id="UP001499951"/>
    </source>
</evidence>
<evidence type="ECO:0000259" key="2">
    <source>
        <dbReference type="Pfam" id="PF11954"/>
    </source>
</evidence>
<dbReference type="InterPro" id="IPR011659">
    <property type="entry name" value="WD40"/>
</dbReference>
<keyword evidence="1" id="KW-0732">Signal</keyword>
<feature type="domain" description="Peptidase S12 Pab87-related C-terminal" evidence="2">
    <location>
        <begin position="24"/>
        <end position="96"/>
    </location>
</feature>
<protein>
    <recommendedName>
        <fullName evidence="2">Peptidase S12 Pab87-related C-terminal domain-containing protein</fullName>
    </recommendedName>
</protein>
<dbReference type="InterPro" id="IPR021860">
    <property type="entry name" value="Peptidase_S12_Pab87-rel_C"/>
</dbReference>
<feature type="chain" id="PRO_5046298716" description="Peptidase S12 Pab87-related C-terminal domain-containing protein" evidence="1">
    <location>
        <begin position="23"/>
        <end position="410"/>
    </location>
</feature>
<dbReference type="EMBL" id="BAAADD010000002">
    <property type="protein sequence ID" value="GAA0563099.1"/>
    <property type="molecule type" value="Genomic_DNA"/>
</dbReference>
<feature type="signal peptide" evidence="1">
    <location>
        <begin position="1"/>
        <end position="22"/>
    </location>
</feature>
<dbReference type="Gene3D" id="2.120.10.30">
    <property type="entry name" value="TolB, C-terminal domain"/>
    <property type="match status" value="2"/>
</dbReference>
<evidence type="ECO:0000256" key="1">
    <source>
        <dbReference type="SAM" id="SignalP"/>
    </source>
</evidence>
<dbReference type="Proteomes" id="UP001499951">
    <property type="component" value="Unassembled WGS sequence"/>
</dbReference>
<gene>
    <name evidence="3" type="ORF">GCM10008942_09420</name>
</gene>